<dbReference type="GO" id="GO:0043457">
    <property type="term" value="P:regulation of cellular respiration"/>
    <property type="evidence" value="ECO:0007669"/>
    <property type="project" value="InterPro"/>
</dbReference>
<gene>
    <name evidence="1" type="ORF">SPHA_29717</name>
</gene>
<dbReference type="EMBL" id="CAHIKZ030001189">
    <property type="protein sequence ID" value="CAE1255625.1"/>
    <property type="molecule type" value="Genomic_DNA"/>
</dbReference>
<protein>
    <submittedName>
        <fullName evidence="1">Uncharacterized protein</fullName>
    </submittedName>
</protein>
<proteinExistence type="predicted"/>
<reference evidence="1" key="1">
    <citation type="submission" date="2021-01" db="EMBL/GenBank/DDBJ databases">
        <authorList>
            <person name="Li R."/>
            <person name="Bekaert M."/>
        </authorList>
    </citation>
    <scope>NUCLEOTIDE SEQUENCE</scope>
    <source>
        <strain evidence="1">Farmed</strain>
    </source>
</reference>
<comment type="caution">
    <text evidence="1">The sequence shown here is derived from an EMBL/GenBank/DDBJ whole genome shotgun (WGS) entry which is preliminary data.</text>
</comment>
<dbReference type="AlphaFoldDB" id="A0A812C4Y2"/>
<dbReference type="PANTHER" id="PTHR47188:SF1">
    <property type="entry name" value="PROTEIN TAR1"/>
    <property type="match status" value="1"/>
</dbReference>
<dbReference type="InterPro" id="IPR044792">
    <property type="entry name" value="TAR1"/>
</dbReference>
<evidence type="ECO:0000313" key="2">
    <source>
        <dbReference type="Proteomes" id="UP000597762"/>
    </source>
</evidence>
<sequence length="165" mass="17706">MGAAARAKPEQQPNRVCATFGSTGLSPPAIAFFSTFPHGTCRLSDLSRYLALDGAYHPIWAAFPSNPTLGSKADARRPHRIGLAPAAGGPDRGNSELRVTKTSGCLRPMRHMSRSLLLATGFGVGLLPVHSPLLRESRLVSFPPLSDMLKFSGSSRPSRGRRCLR</sequence>
<dbReference type="OrthoDB" id="6263360at2759"/>
<keyword evidence="2" id="KW-1185">Reference proteome</keyword>
<name>A0A812C4Y2_ACAPH</name>
<dbReference type="Proteomes" id="UP000597762">
    <property type="component" value="Unassembled WGS sequence"/>
</dbReference>
<accession>A0A812C4Y2</accession>
<organism evidence="1 2">
    <name type="scientific">Acanthosepion pharaonis</name>
    <name type="common">Pharaoh cuttlefish</name>
    <name type="synonym">Sepia pharaonis</name>
    <dbReference type="NCBI Taxonomy" id="158019"/>
    <lineage>
        <taxon>Eukaryota</taxon>
        <taxon>Metazoa</taxon>
        <taxon>Spiralia</taxon>
        <taxon>Lophotrochozoa</taxon>
        <taxon>Mollusca</taxon>
        <taxon>Cephalopoda</taxon>
        <taxon>Coleoidea</taxon>
        <taxon>Decapodiformes</taxon>
        <taxon>Sepiida</taxon>
        <taxon>Sepiina</taxon>
        <taxon>Sepiidae</taxon>
        <taxon>Acanthosepion</taxon>
    </lineage>
</organism>
<evidence type="ECO:0000313" key="1">
    <source>
        <dbReference type="EMBL" id="CAE1255625.1"/>
    </source>
</evidence>
<dbReference type="PANTHER" id="PTHR47188">
    <property type="entry name" value="PROTEIN TAR1"/>
    <property type="match status" value="1"/>
</dbReference>